<sequence>FFDDGHIMILCMIKKQAIKLYEAKYFQIDLTYKPVQVLMYARIFTNISDANAYKQIFVIIIEAIISLTNMSVKIKHIHNDSWSCILGDLDLVQ</sequence>
<reference evidence="1" key="1">
    <citation type="submission" date="2021-06" db="EMBL/GenBank/DDBJ databases">
        <authorList>
            <person name="Kallberg Y."/>
            <person name="Tangrot J."/>
            <person name="Rosling A."/>
        </authorList>
    </citation>
    <scope>NUCLEOTIDE SEQUENCE</scope>
    <source>
        <strain evidence="1">MA461A</strain>
    </source>
</reference>
<gene>
    <name evidence="1" type="ORF">RPERSI_LOCUS32771</name>
</gene>
<keyword evidence="2" id="KW-1185">Reference proteome</keyword>
<dbReference type="Proteomes" id="UP000789920">
    <property type="component" value="Unassembled WGS sequence"/>
</dbReference>
<protein>
    <submittedName>
        <fullName evidence="1">3019_t:CDS:1</fullName>
    </submittedName>
</protein>
<evidence type="ECO:0000313" key="2">
    <source>
        <dbReference type="Proteomes" id="UP000789920"/>
    </source>
</evidence>
<organism evidence="1 2">
    <name type="scientific">Racocetra persica</name>
    <dbReference type="NCBI Taxonomy" id="160502"/>
    <lineage>
        <taxon>Eukaryota</taxon>
        <taxon>Fungi</taxon>
        <taxon>Fungi incertae sedis</taxon>
        <taxon>Mucoromycota</taxon>
        <taxon>Glomeromycotina</taxon>
        <taxon>Glomeromycetes</taxon>
        <taxon>Diversisporales</taxon>
        <taxon>Gigasporaceae</taxon>
        <taxon>Racocetra</taxon>
    </lineage>
</organism>
<accession>A0ACA9SMV0</accession>
<feature type="non-terminal residue" evidence="1">
    <location>
        <position position="93"/>
    </location>
</feature>
<evidence type="ECO:0000313" key="1">
    <source>
        <dbReference type="EMBL" id="CAG8843460.1"/>
    </source>
</evidence>
<comment type="caution">
    <text evidence="1">The sequence shown here is derived from an EMBL/GenBank/DDBJ whole genome shotgun (WGS) entry which is preliminary data.</text>
</comment>
<feature type="non-terminal residue" evidence="1">
    <location>
        <position position="1"/>
    </location>
</feature>
<dbReference type="EMBL" id="CAJVQC010138467">
    <property type="protein sequence ID" value="CAG8843460.1"/>
    <property type="molecule type" value="Genomic_DNA"/>
</dbReference>
<name>A0ACA9SMV0_9GLOM</name>
<proteinExistence type="predicted"/>